<feature type="domain" description="Immunoglobulin" evidence="1">
    <location>
        <begin position="101"/>
        <end position="204"/>
    </location>
</feature>
<gene>
    <name evidence="2" type="ORF">DPX16_4340</name>
</gene>
<dbReference type="FunFam" id="2.60.40.10:FF:002431">
    <property type="entry name" value="Si:ch211-222k6.3"/>
    <property type="match status" value="1"/>
</dbReference>
<dbReference type="InterPro" id="IPR036179">
    <property type="entry name" value="Ig-like_dom_sf"/>
</dbReference>
<reference evidence="2 3" key="1">
    <citation type="submission" date="2018-10" db="EMBL/GenBank/DDBJ databases">
        <title>Genome assembly for a Yunnan-Guizhou Plateau 3E fish, Anabarilius grahami (Regan), and its evolutionary and genetic applications.</title>
        <authorList>
            <person name="Jiang W."/>
        </authorList>
    </citation>
    <scope>NUCLEOTIDE SEQUENCE [LARGE SCALE GENOMIC DNA]</scope>
    <source>
        <strain evidence="2">AG-KIZ</strain>
        <tissue evidence="2">Muscle</tissue>
    </source>
</reference>
<dbReference type="AlphaFoldDB" id="A0A3N0YSV9"/>
<name>A0A3N0YSV9_ANAGA</name>
<evidence type="ECO:0000259" key="1">
    <source>
        <dbReference type="SMART" id="SM00409"/>
    </source>
</evidence>
<accession>A0A3N0YSV9</accession>
<keyword evidence="3" id="KW-1185">Reference proteome</keyword>
<organism evidence="2 3">
    <name type="scientific">Anabarilius grahami</name>
    <name type="common">Kanglang fish</name>
    <name type="synonym">Barilius grahami</name>
    <dbReference type="NCBI Taxonomy" id="495550"/>
    <lineage>
        <taxon>Eukaryota</taxon>
        <taxon>Metazoa</taxon>
        <taxon>Chordata</taxon>
        <taxon>Craniata</taxon>
        <taxon>Vertebrata</taxon>
        <taxon>Euteleostomi</taxon>
        <taxon>Actinopterygii</taxon>
        <taxon>Neopterygii</taxon>
        <taxon>Teleostei</taxon>
        <taxon>Ostariophysi</taxon>
        <taxon>Cypriniformes</taxon>
        <taxon>Xenocyprididae</taxon>
        <taxon>Xenocypridinae</taxon>
        <taxon>Xenocypridinae incertae sedis</taxon>
        <taxon>Anabarilius</taxon>
    </lineage>
</organism>
<dbReference type="EMBL" id="RJVU01026598">
    <property type="protein sequence ID" value="ROL49289.1"/>
    <property type="molecule type" value="Genomic_DNA"/>
</dbReference>
<sequence length="206" mass="23412">MVSVTEGNSVTLKTGATEIQRDDEVLWKFGPQDLVIAQIHKKAGNISYADDERFRDKLQLDQQTGDLTISDIRIRISGDYHLQITSSKATKTKRFKVIVRVNTLKYTVGDSVILQTGVTELKNDDRILWKFSDKDTFIAELNGATNQTLFYKGPDGRFRDRLQINQQTGDLTIRNISRAHSDVYTLKITRGKKSTCKRFMVVAHGE</sequence>
<proteinExistence type="predicted"/>
<protein>
    <recommendedName>
        <fullName evidence="1">Immunoglobulin domain-containing protein</fullName>
    </recommendedName>
</protein>
<dbReference type="Proteomes" id="UP000281406">
    <property type="component" value="Unassembled WGS sequence"/>
</dbReference>
<dbReference type="PANTHER" id="PTHR21063">
    <property type="entry name" value="LFA-3"/>
    <property type="match status" value="1"/>
</dbReference>
<feature type="domain" description="Immunoglobulin" evidence="1">
    <location>
        <begin position="2"/>
        <end position="100"/>
    </location>
</feature>
<dbReference type="SUPFAM" id="SSF48726">
    <property type="entry name" value="Immunoglobulin"/>
    <property type="match status" value="2"/>
</dbReference>
<dbReference type="PANTHER" id="PTHR21063:SF4">
    <property type="entry name" value="CD48 ANTIGEN-RELATED"/>
    <property type="match status" value="1"/>
</dbReference>
<dbReference type="Gene3D" id="2.60.40.10">
    <property type="entry name" value="Immunoglobulins"/>
    <property type="match status" value="2"/>
</dbReference>
<dbReference type="OrthoDB" id="8962159at2759"/>
<comment type="caution">
    <text evidence="2">The sequence shown here is derived from an EMBL/GenBank/DDBJ whole genome shotgun (WGS) entry which is preliminary data.</text>
</comment>
<dbReference type="InterPro" id="IPR003599">
    <property type="entry name" value="Ig_sub"/>
</dbReference>
<dbReference type="InterPro" id="IPR013783">
    <property type="entry name" value="Ig-like_fold"/>
</dbReference>
<evidence type="ECO:0000313" key="2">
    <source>
        <dbReference type="EMBL" id="ROL49289.1"/>
    </source>
</evidence>
<evidence type="ECO:0000313" key="3">
    <source>
        <dbReference type="Proteomes" id="UP000281406"/>
    </source>
</evidence>
<dbReference type="SMART" id="SM00409">
    <property type="entry name" value="IG"/>
    <property type="match status" value="2"/>
</dbReference>